<feature type="transmembrane region" description="Helical" evidence="1">
    <location>
        <begin position="415"/>
        <end position="433"/>
    </location>
</feature>
<protein>
    <recommendedName>
        <fullName evidence="4">Fenitrothion hydrolase</fullName>
    </recommendedName>
</protein>
<comment type="caution">
    <text evidence="2">The sequence shown here is derived from an EMBL/GenBank/DDBJ whole genome shotgun (WGS) entry which is preliminary data.</text>
</comment>
<feature type="transmembrane region" description="Helical" evidence="1">
    <location>
        <begin position="318"/>
        <end position="339"/>
    </location>
</feature>
<keyword evidence="1" id="KW-0472">Membrane</keyword>
<dbReference type="STRING" id="1844.UG56_004940"/>
<evidence type="ECO:0000256" key="1">
    <source>
        <dbReference type="SAM" id="Phobius"/>
    </source>
</evidence>
<keyword evidence="1" id="KW-1133">Transmembrane helix</keyword>
<name>A0A1J4N9A8_9ACTN</name>
<gene>
    <name evidence="2" type="ORF">UG56_004940</name>
</gene>
<accession>A0A1J4N9A8</accession>
<dbReference type="EMBL" id="JZDQ02000005">
    <property type="protein sequence ID" value="OIJ28082.1"/>
    <property type="molecule type" value="Genomic_DNA"/>
</dbReference>
<reference evidence="2" key="1">
    <citation type="submission" date="2016-10" db="EMBL/GenBank/DDBJ databases">
        <title>Draft Genome Sequence of Nocardioides luteus Strain BAFB, an Alkane-Degrading Bacterium Isolated from JP-7 Polluted Soil.</title>
        <authorList>
            <person name="Brown L."/>
            <person name="Ruiz O.N."/>
            <person name="Gunasekera T."/>
        </authorList>
    </citation>
    <scope>NUCLEOTIDE SEQUENCE [LARGE SCALE GENOMIC DNA]</scope>
    <source>
        <strain evidence="2">BAFB</strain>
    </source>
</reference>
<evidence type="ECO:0000313" key="3">
    <source>
        <dbReference type="Proteomes" id="UP000033772"/>
    </source>
</evidence>
<feature type="transmembrane region" description="Helical" evidence="1">
    <location>
        <begin position="178"/>
        <end position="195"/>
    </location>
</feature>
<feature type="transmembrane region" description="Helical" evidence="1">
    <location>
        <begin position="65"/>
        <end position="83"/>
    </location>
</feature>
<evidence type="ECO:0008006" key="4">
    <source>
        <dbReference type="Google" id="ProtNLM"/>
    </source>
</evidence>
<organism evidence="2 3">
    <name type="scientific">Nocardioides luteus</name>
    <dbReference type="NCBI Taxonomy" id="1844"/>
    <lineage>
        <taxon>Bacteria</taxon>
        <taxon>Bacillati</taxon>
        <taxon>Actinomycetota</taxon>
        <taxon>Actinomycetes</taxon>
        <taxon>Propionibacteriales</taxon>
        <taxon>Nocardioidaceae</taxon>
        <taxon>Nocardioides</taxon>
    </lineage>
</organism>
<proteinExistence type="predicted"/>
<feature type="transmembrane region" description="Helical" evidence="1">
    <location>
        <begin position="278"/>
        <end position="298"/>
    </location>
</feature>
<keyword evidence="1" id="KW-0812">Transmembrane</keyword>
<dbReference type="Proteomes" id="UP000033772">
    <property type="component" value="Unassembled WGS sequence"/>
</dbReference>
<evidence type="ECO:0000313" key="2">
    <source>
        <dbReference type="EMBL" id="OIJ28082.1"/>
    </source>
</evidence>
<feature type="transmembrane region" description="Helical" evidence="1">
    <location>
        <begin position="144"/>
        <end position="163"/>
    </location>
</feature>
<dbReference type="AlphaFoldDB" id="A0A1J4N9A8"/>
<sequence>MHGLGGGADLPIPASFAIAGGTAALALSFVVLLLAWRTPRFATPGGERAIPFELAAILDSRSWTLSVRVLGMVFFGFMLWPALFGPDLLNNPTFGVVYVWLWVGVVPASLLFGRFYRAVSPACTVHLVLSKAAGRQPSEGTRHYPAWLGYWPAAVGLFAFVWLELVSPQATYLGPVRTWFAFYLAAMLLGGVIFGERWLERADPFEVYSTLLAHLSPWARNDQGDLVWISPLRHLARVPGEPGLVATVAVLLGSTAYDSWRESVTWIRFVQSGGIDQTVLGTAGLLTAVTVVGVVFMAASMATGVDDGADRRRVPRQLAHSIVPIVVGYMVAHYLSFFVQVGSQTLIQISDPIGTGANLFGTADWEVNYWFSQHATLLASTKVVAIVSGHVLGVIAAHDRALEILPRRHQVAGQLPLLFTMVLYTYMGLYLLFGA</sequence>
<feature type="transmembrane region" description="Helical" evidence="1">
    <location>
        <begin position="95"/>
        <end position="112"/>
    </location>
</feature>
<feature type="transmembrane region" description="Helical" evidence="1">
    <location>
        <begin position="12"/>
        <end position="36"/>
    </location>
</feature>
<keyword evidence="3" id="KW-1185">Reference proteome</keyword>